<dbReference type="AlphaFoldDB" id="B6JXT3"/>
<reference evidence="2 3" key="1">
    <citation type="journal article" date="2011" name="Science">
        <title>Comparative functional genomics of the fission yeasts.</title>
        <authorList>
            <person name="Rhind N."/>
            <person name="Chen Z."/>
            <person name="Yassour M."/>
            <person name="Thompson D.A."/>
            <person name="Haas B.J."/>
            <person name="Habib N."/>
            <person name="Wapinski I."/>
            <person name="Roy S."/>
            <person name="Lin M.F."/>
            <person name="Heiman D.I."/>
            <person name="Young S.K."/>
            <person name="Furuya K."/>
            <person name="Guo Y."/>
            <person name="Pidoux A."/>
            <person name="Chen H.M."/>
            <person name="Robbertse B."/>
            <person name="Goldberg J.M."/>
            <person name="Aoki K."/>
            <person name="Bayne E.H."/>
            <person name="Berlin A.M."/>
            <person name="Desjardins C.A."/>
            <person name="Dobbs E."/>
            <person name="Dukaj L."/>
            <person name="Fan L."/>
            <person name="FitzGerald M.G."/>
            <person name="French C."/>
            <person name="Gujja S."/>
            <person name="Hansen K."/>
            <person name="Keifenheim D."/>
            <person name="Levin J.Z."/>
            <person name="Mosher R.A."/>
            <person name="Mueller C.A."/>
            <person name="Pfiffner J."/>
            <person name="Priest M."/>
            <person name="Russ C."/>
            <person name="Smialowska A."/>
            <person name="Swoboda P."/>
            <person name="Sykes S.M."/>
            <person name="Vaughn M."/>
            <person name="Vengrova S."/>
            <person name="Yoder R."/>
            <person name="Zeng Q."/>
            <person name="Allshire R."/>
            <person name="Baulcombe D."/>
            <person name="Birren B.W."/>
            <person name="Brown W."/>
            <person name="Ekwall K."/>
            <person name="Kellis M."/>
            <person name="Leatherwood J."/>
            <person name="Levin H."/>
            <person name="Margalit H."/>
            <person name="Martienssen R."/>
            <person name="Nieduszynski C.A."/>
            <person name="Spatafora J.W."/>
            <person name="Friedman N."/>
            <person name="Dalgaard J.Z."/>
            <person name="Baumann P."/>
            <person name="Niki H."/>
            <person name="Regev A."/>
            <person name="Nusbaum C."/>
        </authorList>
    </citation>
    <scope>NUCLEOTIDE SEQUENCE [LARGE SCALE GENOMIC DNA]</scope>
    <source>
        <strain evidence="3">yFS275 / FY16936</strain>
    </source>
</reference>
<feature type="compositionally biased region" description="Basic and acidic residues" evidence="1">
    <location>
        <begin position="1"/>
        <end position="10"/>
    </location>
</feature>
<evidence type="ECO:0000256" key="1">
    <source>
        <dbReference type="SAM" id="MobiDB-lite"/>
    </source>
</evidence>
<dbReference type="RefSeq" id="XP_002172644.1">
    <property type="nucleotide sequence ID" value="XM_002172608.2"/>
</dbReference>
<dbReference type="HOGENOM" id="CLU_2016534_0_0_1"/>
<gene>
    <name evidence="2" type="ORF">SJAG_01395</name>
</gene>
<sequence length="123" mass="13496">MARPYMHNDDESTNSIPLRDLRPPARNSQQSTVGIHTDVDVETDVDVHSPFLDPASPDLSEQDINSRVLDPSDFPGIHQLDGLGTLDDIDAGSAAQHEPGLKLPLLLARPRPLRLFPRRAMSG</sequence>
<organism evidence="2 3">
    <name type="scientific">Schizosaccharomyces japonicus (strain yFS275 / FY16936)</name>
    <name type="common">Fission yeast</name>
    <dbReference type="NCBI Taxonomy" id="402676"/>
    <lineage>
        <taxon>Eukaryota</taxon>
        <taxon>Fungi</taxon>
        <taxon>Dikarya</taxon>
        <taxon>Ascomycota</taxon>
        <taxon>Taphrinomycotina</taxon>
        <taxon>Schizosaccharomycetes</taxon>
        <taxon>Schizosaccharomycetales</taxon>
        <taxon>Schizosaccharomycetaceae</taxon>
        <taxon>Schizosaccharomyces</taxon>
    </lineage>
</organism>
<protein>
    <submittedName>
        <fullName evidence="2">Uncharacterized protein</fullName>
    </submittedName>
</protein>
<dbReference type="GeneID" id="7048143"/>
<dbReference type="JaponicusDB" id="SJAG_01395"/>
<feature type="region of interest" description="Disordered" evidence="1">
    <location>
        <begin position="1"/>
        <end position="35"/>
    </location>
</feature>
<name>B6JXT3_SCHJY</name>
<evidence type="ECO:0000313" key="3">
    <source>
        <dbReference type="Proteomes" id="UP000001744"/>
    </source>
</evidence>
<dbReference type="EMBL" id="KE651168">
    <property type="protein sequence ID" value="EEB06351.1"/>
    <property type="molecule type" value="Genomic_DNA"/>
</dbReference>
<feature type="region of interest" description="Disordered" evidence="1">
    <location>
        <begin position="47"/>
        <end position="73"/>
    </location>
</feature>
<accession>B6JXT3</accession>
<keyword evidence="3" id="KW-1185">Reference proteome</keyword>
<proteinExistence type="predicted"/>
<dbReference type="Proteomes" id="UP000001744">
    <property type="component" value="Unassembled WGS sequence"/>
</dbReference>
<evidence type="ECO:0000313" key="2">
    <source>
        <dbReference type="EMBL" id="EEB06351.1"/>
    </source>
</evidence>
<dbReference type="VEuPathDB" id="FungiDB:SJAG_01395"/>